<feature type="transmembrane region" description="Helical" evidence="2">
    <location>
        <begin position="325"/>
        <end position="346"/>
    </location>
</feature>
<protein>
    <recommendedName>
        <fullName evidence="3">AIG1-type G domain-containing protein</fullName>
    </recommendedName>
</protein>
<keyword evidence="2" id="KW-0812">Transmembrane</keyword>
<accession>A0A9P7HBU7</accession>
<keyword evidence="2" id="KW-0472">Membrane</keyword>
<dbReference type="Pfam" id="PF04548">
    <property type="entry name" value="AIG1"/>
    <property type="match status" value="1"/>
</dbReference>
<dbReference type="SUPFAM" id="SSF52540">
    <property type="entry name" value="P-loop containing nucleoside triphosphate hydrolases"/>
    <property type="match status" value="1"/>
</dbReference>
<sequence>MMDDRSDGIILVMGVTGAGKSYFINQLKSESAVEGHSLYSGTISPLFAPKTFQINEFYIIETQKCQAVQIFLDDEDDDEKRSITVIDTPGFDDTLRDEAEIVAEIADYLAAQHLTGLPLRGILYLHKITENRITASSQKHLYLLRKIIGDSALTNVILVTTMWNVLRREDRQRALQREQELIDNFWGHMIDRGAYVAQFNGTPQSAYPLVHQLADQQSVVLDIQKEIVDQDRSLLETAAGATLAQKLRDDHEAHQLNLFSLHDQLDRKQREQPPLDKVEIRRLKNDIKATEKLLAAISCSVEIMEIRPGSPIRQRVKLAMKEHGATAITALGMVLNIALFTVRMSLGGM</sequence>
<dbReference type="GO" id="GO:0005525">
    <property type="term" value="F:GTP binding"/>
    <property type="evidence" value="ECO:0007669"/>
    <property type="project" value="InterPro"/>
</dbReference>
<dbReference type="EMBL" id="JAGPUO010000006">
    <property type="protein sequence ID" value="KAG5661917.1"/>
    <property type="molecule type" value="Genomic_DNA"/>
</dbReference>
<gene>
    <name evidence="4" type="ORF">KAF25_004156</name>
</gene>
<feature type="domain" description="AIG1-type G" evidence="3">
    <location>
        <begin position="10"/>
        <end position="176"/>
    </location>
</feature>
<dbReference type="Gene3D" id="3.40.50.300">
    <property type="entry name" value="P-loop containing nucleotide triphosphate hydrolases"/>
    <property type="match status" value="1"/>
</dbReference>
<dbReference type="InterPro" id="IPR027417">
    <property type="entry name" value="P-loop_NTPase"/>
</dbReference>
<dbReference type="Proteomes" id="UP000782241">
    <property type="component" value="Unassembled WGS sequence"/>
</dbReference>
<evidence type="ECO:0000256" key="2">
    <source>
        <dbReference type="SAM" id="Phobius"/>
    </source>
</evidence>
<keyword evidence="2" id="KW-1133">Transmembrane helix</keyword>
<evidence type="ECO:0000259" key="3">
    <source>
        <dbReference type="Pfam" id="PF04548"/>
    </source>
</evidence>
<dbReference type="InterPro" id="IPR006703">
    <property type="entry name" value="G_AIG1"/>
</dbReference>
<evidence type="ECO:0000256" key="1">
    <source>
        <dbReference type="ARBA" id="ARBA00022741"/>
    </source>
</evidence>
<keyword evidence="5" id="KW-1185">Reference proteome</keyword>
<comment type="caution">
    <text evidence="4">The sequence shown here is derived from an EMBL/GenBank/DDBJ whole genome shotgun (WGS) entry which is preliminary data.</text>
</comment>
<evidence type="ECO:0000313" key="5">
    <source>
        <dbReference type="Proteomes" id="UP000782241"/>
    </source>
</evidence>
<keyword evidence="1" id="KW-0547">Nucleotide-binding</keyword>
<proteinExistence type="predicted"/>
<dbReference type="AlphaFoldDB" id="A0A9P7HBU7"/>
<name>A0A9P7HBU7_9HYPO</name>
<organism evidence="4 5">
    <name type="scientific">Fusarium avenaceum</name>
    <dbReference type="NCBI Taxonomy" id="40199"/>
    <lineage>
        <taxon>Eukaryota</taxon>
        <taxon>Fungi</taxon>
        <taxon>Dikarya</taxon>
        <taxon>Ascomycota</taxon>
        <taxon>Pezizomycotina</taxon>
        <taxon>Sordariomycetes</taxon>
        <taxon>Hypocreomycetidae</taxon>
        <taxon>Hypocreales</taxon>
        <taxon>Nectriaceae</taxon>
        <taxon>Fusarium</taxon>
        <taxon>Fusarium tricinctum species complex</taxon>
    </lineage>
</organism>
<evidence type="ECO:0000313" key="4">
    <source>
        <dbReference type="EMBL" id="KAG5661917.1"/>
    </source>
</evidence>
<reference evidence="4" key="1">
    <citation type="submission" date="2021-04" db="EMBL/GenBank/DDBJ databases">
        <title>Draft genome of Fusarium avenaceum strain F156N33, isolated from an atmospheric sample in Virginia.</title>
        <authorList>
            <person name="Yang S."/>
            <person name="Vinatzer B.A."/>
            <person name="Coleman J."/>
        </authorList>
    </citation>
    <scope>NUCLEOTIDE SEQUENCE</scope>
    <source>
        <strain evidence="4">F156N33</strain>
    </source>
</reference>